<evidence type="ECO:0000313" key="1">
    <source>
        <dbReference type="EMBL" id="KAI8559041.1"/>
    </source>
</evidence>
<dbReference type="Proteomes" id="UP001062846">
    <property type="component" value="Chromosome 4"/>
</dbReference>
<comment type="caution">
    <text evidence="1">The sequence shown here is derived from an EMBL/GenBank/DDBJ whole genome shotgun (WGS) entry which is preliminary data.</text>
</comment>
<dbReference type="EMBL" id="CM046391">
    <property type="protein sequence ID" value="KAI8559041.1"/>
    <property type="molecule type" value="Genomic_DNA"/>
</dbReference>
<organism evidence="1 2">
    <name type="scientific">Rhododendron molle</name>
    <name type="common">Chinese azalea</name>
    <name type="synonym">Azalea mollis</name>
    <dbReference type="NCBI Taxonomy" id="49168"/>
    <lineage>
        <taxon>Eukaryota</taxon>
        <taxon>Viridiplantae</taxon>
        <taxon>Streptophyta</taxon>
        <taxon>Embryophyta</taxon>
        <taxon>Tracheophyta</taxon>
        <taxon>Spermatophyta</taxon>
        <taxon>Magnoliopsida</taxon>
        <taxon>eudicotyledons</taxon>
        <taxon>Gunneridae</taxon>
        <taxon>Pentapetalae</taxon>
        <taxon>asterids</taxon>
        <taxon>Ericales</taxon>
        <taxon>Ericaceae</taxon>
        <taxon>Ericoideae</taxon>
        <taxon>Rhodoreae</taxon>
        <taxon>Rhododendron</taxon>
    </lineage>
</organism>
<name>A0ACC0P1K8_RHOML</name>
<accession>A0ACC0P1K8</accession>
<evidence type="ECO:0000313" key="2">
    <source>
        <dbReference type="Proteomes" id="UP001062846"/>
    </source>
</evidence>
<proteinExistence type="predicted"/>
<reference evidence="1" key="1">
    <citation type="submission" date="2022-02" db="EMBL/GenBank/DDBJ databases">
        <title>Plant Genome Project.</title>
        <authorList>
            <person name="Zhang R.-G."/>
        </authorList>
    </citation>
    <scope>NUCLEOTIDE SEQUENCE</scope>
    <source>
        <strain evidence="1">AT1</strain>
    </source>
</reference>
<gene>
    <name evidence="1" type="ORF">RHMOL_Rhmol04G0144000</name>
</gene>
<keyword evidence="2" id="KW-1185">Reference proteome</keyword>
<protein>
    <submittedName>
        <fullName evidence="1">Uncharacterized protein</fullName>
    </submittedName>
</protein>
<sequence>MLLATSQCNGKYEISNPYAQFKVDLRNKICGCRRWDLCGIPCIHAVVAYNHFDKDPLDHVHICYKKETYLKTYRNMLSPINGKGLWTTTITQELLPPDVCRRAGRPEREPR</sequence>